<dbReference type="STRING" id="573058.SAMN00017477_0897"/>
<evidence type="ECO:0000313" key="3">
    <source>
        <dbReference type="Proteomes" id="UP000192368"/>
    </source>
</evidence>
<dbReference type="InterPro" id="IPR011630">
    <property type="entry name" value="DUF1599"/>
</dbReference>
<dbReference type="EMBL" id="FWWR01000009">
    <property type="protein sequence ID" value="SMB86440.1"/>
    <property type="molecule type" value="Genomic_DNA"/>
</dbReference>
<keyword evidence="3" id="KW-1185">Reference proteome</keyword>
<gene>
    <name evidence="2" type="ORF">SAMN00017477_0897</name>
</gene>
<evidence type="ECO:0000259" key="1">
    <source>
        <dbReference type="Pfam" id="PF07659"/>
    </source>
</evidence>
<dbReference type="Proteomes" id="UP000192368">
    <property type="component" value="Unassembled WGS sequence"/>
</dbReference>
<sequence>MKEIAEKLVKIYEEKNKQYGNSFTELYNELGPISAITQILHKSNRLKALVKTNNIDSIKDTLIDLANYSMMTLQEIEKREQLSKDNTKY</sequence>
<name>A0A1W1UZK6_PEPAS</name>
<proteinExistence type="predicted"/>
<dbReference type="AlphaFoldDB" id="A0A1W1UZK6"/>
<dbReference type="RefSeq" id="WP_144017938.1">
    <property type="nucleotide sequence ID" value="NZ_FWWR01000009.1"/>
</dbReference>
<dbReference type="Pfam" id="PF07659">
    <property type="entry name" value="DUF1599"/>
    <property type="match status" value="1"/>
</dbReference>
<evidence type="ECO:0000313" key="2">
    <source>
        <dbReference type="EMBL" id="SMB86440.1"/>
    </source>
</evidence>
<organism evidence="2 3">
    <name type="scientific">Peptoniphilus asaccharolyticus DSM 20463</name>
    <dbReference type="NCBI Taxonomy" id="573058"/>
    <lineage>
        <taxon>Bacteria</taxon>
        <taxon>Bacillati</taxon>
        <taxon>Bacillota</taxon>
        <taxon>Tissierellia</taxon>
        <taxon>Tissierellales</taxon>
        <taxon>Peptoniphilaceae</taxon>
        <taxon>Peptoniphilus</taxon>
    </lineage>
</organism>
<reference evidence="3" key="1">
    <citation type="submission" date="2017-04" db="EMBL/GenBank/DDBJ databases">
        <authorList>
            <person name="Varghese N."/>
            <person name="Submissions S."/>
        </authorList>
    </citation>
    <scope>NUCLEOTIDE SEQUENCE [LARGE SCALE GENOMIC DNA]</scope>
    <source>
        <strain evidence="3">DSM 20463</strain>
    </source>
</reference>
<feature type="domain" description="Nucleotide modification associated" evidence="1">
    <location>
        <begin position="15"/>
        <end position="73"/>
    </location>
</feature>
<protein>
    <recommendedName>
        <fullName evidence="1">Nucleotide modification associated domain-containing protein</fullName>
    </recommendedName>
</protein>
<dbReference type="OrthoDB" id="1708031at2"/>
<accession>A0A1W1UZK6</accession>